<dbReference type="RefSeq" id="WP_194140895.1">
    <property type="nucleotide sequence ID" value="NZ_PRDM01000006.1"/>
</dbReference>
<name>A0ABR9TSJ5_9FLAO</name>
<dbReference type="EMBL" id="PRDM01000006">
    <property type="protein sequence ID" value="MBE8727764.1"/>
    <property type="molecule type" value="Genomic_DNA"/>
</dbReference>
<dbReference type="InterPro" id="IPR055259">
    <property type="entry name" value="YkvP/CgeB_Glyco_trans-like"/>
</dbReference>
<proteinExistence type="predicted"/>
<dbReference type="Proteomes" id="UP000640614">
    <property type="component" value="Unassembled WGS sequence"/>
</dbReference>
<feature type="domain" description="Spore protein YkvP/CgeB glycosyl transferase-like" evidence="1">
    <location>
        <begin position="231"/>
        <end position="276"/>
    </location>
</feature>
<reference evidence="2 3" key="1">
    <citation type="submission" date="2018-07" db="EMBL/GenBank/DDBJ databases">
        <title>Genome assembly of strain KB82.</title>
        <authorList>
            <person name="Kukolya J."/>
            <person name="Horvath B."/>
            <person name="Nagy I."/>
            <person name="Toth A."/>
        </authorList>
    </citation>
    <scope>NUCLEOTIDE SEQUENCE [LARGE SCALE GENOMIC DNA]</scope>
    <source>
        <strain evidence="2 3">Kb82</strain>
    </source>
</reference>
<keyword evidence="3" id="KW-1185">Reference proteome</keyword>
<organism evidence="2 3">
    <name type="scientific">Flavobacterium hungaricum</name>
    <dbReference type="NCBI Taxonomy" id="2082725"/>
    <lineage>
        <taxon>Bacteria</taxon>
        <taxon>Pseudomonadati</taxon>
        <taxon>Bacteroidota</taxon>
        <taxon>Flavobacteriia</taxon>
        <taxon>Flavobacteriales</taxon>
        <taxon>Flavobacteriaceae</taxon>
        <taxon>Flavobacterium</taxon>
    </lineage>
</organism>
<dbReference type="Pfam" id="PF13524">
    <property type="entry name" value="Glyco_trans_1_2"/>
    <property type="match status" value="1"/>
</dbReference>
<sequence length="346" mass="41691">MDNKNFKNKKILFFSVKLFNYENIIADKLRSLGAVVDYYDERPSNSIFSKGIIRLKRDLYNVKISNYYNSILQRIKNEKYDYFFLIKGEVVPQYFIDKLKVLNPEIVLLYYTFDSFENNPNGINIIQNFNRKYTFDSKDAESYNLSFRPLFFSDDYYKLKNEEDQKYDLLFIGTAHSDRYVISEQTAKWCDENKLKSFAFYYSPSRLVFLFFKLFDSSFKKFKYNKISFTSLKHQEIIELYKQSKVVLDINHPNQRGLTMRVFEALGSGKKLITTNFDIKRYPFYNENNIYIIDRGNIVLEYNFFNLPFEDIDQKLYDRMSISGWLNELFFDDKSFDWLKINKDYV</sequence>
<evidence type="ECO:0000259" key="1">
    <source>
        <dbReference type="Pfam" id="PF13524"/>
    </source>
</evidence>
<gene>
    <name evidence="2" type="ORF">C4F50_22845</name>
</gene>
<evidence type="ECO:0000313" key="3">
    <source>
        <dbReference type="Proteomes" id="UP000640614"/>
    </source>
</evidence>
<comment type="caution">
    <text evidence="2">The sequence shown here is derived from an EMBL/GenBank/DDBJ whole genome shotgun (WGS) entry which is preliminary data.</text>
</comment>
<protein>
    <submittedName>
        <fullName evidence="2">Lipopolysaccharide biosynthesis protein</fullName>
    </submittedName>
</protein>
<evidence type="ECO:0000313" key="2">
    <source>
        <dbReference type="EMBL" id="MBE8727764.1"/>
    </source>
</evidence>
<accession>A0ABR9TSJ5</accession>